<keyword evidence="11" id="KW-0328">Glycosyltransferase</keyword>
<dbReference type="NCBIfam" id="TIGR02074">
    <property type="entry name" value="PBP_1a_fam"/>
    <property type="match status" value="1"/>
</dbReference>
<dbReference type="GO" id="GO:0071555">
    <property type="term" value="P:cell wall organization"/>
    <property type="evidence" value="ECO:0007669"/>
    <property type="project" value="UniProtKB-KW"/>
</dbReference>
<dbReference type="Gene3D" id="3.40.710.10">
    <property type="entry name" value="DD-peptidase/beta-lactamase superfamily"/>
    <property type="match status" value="2"/>
</dbReference>
<dbReference type="InterPro" id="IPR012338">
    <property type="entry name" value="Beta-lactam/transpept-like"/>
</dbReference>
<feature type="region of interest" description="Disordered" evidence="27">
    <location>
        <begin position="704"/>
        <end position="773"/>
    </location>
</feature>
<evidence type="ECO:0000256" key="8">
    <source>
        <dbReference type="ARBA" id="ARBA00022519"/>
    </source>
</evidence>
<dbReference type="GO" id="GO:0008658">
    <property type="term" value="F:penicillin binding"/>
    <property type="evidence" value="ECO:0007669"/>
    <property type="project" value="InterPro"/>
</dbReference>
<evidence type="ECO:0000256" key="27">
    <source>
        <dbReference type="SAM" id="MobiDB-lite"/>
    </source>
</evidence>
<keyword evidence="15" id="KW-0133">Cell shape</keyword>
<organism evidence="31">
    <name type="scientific">Kingella negevensis</name>
    <dbReference type="NCBI Taxonomy" id="1522312"/>
    <lineage>
        <taxon>Bacteria</taxon>
        <taxon>Pseudomonadati</taxon>
        <taxon>Pseudomonadota</taxon>
        <taxon>Betaproteobacteria</taxon>
        <taxon>Neisseriales</taxon>
        <taxon>Neisseriaceae</taxon>
        <taxon>Kingella</taxon>
    </lineage>
</organism>
<keyword evidence="9" id="KW-0121">Carboxypeptidase</keyword>
<sequence>MIKNFIATLFGLILGLFLFGVGAVSIAILMAYPKLPALDNVRNYQPHEPLTIYSADGVVIGSYGDERREFMPIDKFPDNLKNAVIAAEDKRFREHWGVDVVGVARAIVSNLAGGHKQGASTITQQVARNFYLTNERTYTRKFNEALLAYKIERNLTKDQILELYFNQIYLGQRAYGFAAAAKIYFNSNVNDLSLAEATILAGLPKAPSAFNPIVNPTRAKERQKYILNNMVEMGFITAAQANEAYNEELMYERYSLPIDQNSLYVAEMARQELFERYGEEAYTRGFNVYTTVNSQNQKVATNALRKALRNRDGGGYHGVEQQLTFADDDDIETEAEQFLANTYTVEKMVPAVVLETTRKGITIAMQGGQKAELSINDLGIAKSALALNNKKLGDKAIKVGSVIRVIKNGSRWNVTQQPALQGALVSLDVKTGAVRAMVGGYDFHAKAFNRATQAMRQPGSTFKPFVYSAALSKGMTADTMVNDAPITIGKWSPQNSDGTFRGMMTLRQALTASRNTVSVRITQAMGVPYVLNYLQKFGFRKEQIPAAVALALGTGSVTPLQMAEGYSVFANGGYKVSAYVIDKIYDSKGNLLAEMEPLVAEKSAPRVIDKNNAVVMTSIMRDVVQHGTARGAMALGRLDIAGKTGTTNDFKDSWFVGYSPKIVTAIYVGYDTPRTIDKKAFGGTLALPIWVDYMRYALNKPDAKSSEKPVADAQKQQKTAKPAIPTEDSTEEPKAVKSTTKGNAKEEEATQAEESDIPSELQANPVSASDLYD</sequence>
<dbReference type="InterPro" id="IPR031376">
    <property type="entry name" value="PCB_OB"/>
</dbReference>
<comment type="similarity">
    <text evidence="4">In the N-terminal section; belongs to the glycosyltransferase 51 family.</text>
</comment>
<dbReference type="Proteomes" id="UP000215450">
    <property type="component" value="Unassembled WGS sequence"/>
</dbReference>
<evidence type="ECO:0000259" key="30">
    <source>
        <dbReference type="Pfam" id="PF17092"/>
    </source>
</evidence>
<evidence type="ECO:0000256" key="10">
    <source>
        <dbReference type="ARBA" id="ARBA00022670"/>
    </source>
</evidence>
<accession>A0A238HEI7</accession>
<dbReference type="InterPro" id="IPR050396">
    <property type="entry name" value="Glycosyltr_51/Transpeptidase"/>
</dbReference>
<keyword evidence="10" id="KW-0645">Protease</keyword>
<evidence type="ECO:0000259" key="28">
    <source>
        <dbReference type="Pfam" id="PF00905"/>
    </source>
</evidence>
<evidence type="ECO:0000313" key="31">
    <source>
        <dbReference type="EMBL" id="SMQ11969.1"/>
    </source>
</evidence>
<evidence type="ECO:0000256" key="23">
    <source>
        <dbReference type="ARBA" id="ARBA00034000"/>
    </source>
</evidence>
<keyword evidence="18" id="KW-1133">Transmembrane helix</keyword>
<keyword evidence="12" id="KW-0808">Transferase</keyword>
<evidence type="ECO:0000259" key="29">
    <source>
        <dbReference type="Pfam" id="PF00912"/>
    </source>
</evidence>
<dbReference type="Gene3D" id="1.10.3810.10">
    <property type="entry name" value="Biosynthetic peptidoglycan transglycosylase-like"/>
    <property type="match status" value="1"/>
</dbReference>
<dbReference type="RefSeq" id="WP_095062094.1">
    <property type="nucleotide sequence ID" value="NZ_FXUV02000012.1"/>
</dbReference>
<dbReference type="Pfam" id="PF17092">
    <property type="entry name" value="PCB_OB"/>
    <property type="match status" value="1"/>
</dbReference>
<evidence type="ECO:0000256" key="11">
    <source>
        <dbReference type="ARBA" id="ARBA00022676"/>
    </source>
</evidence>
<evidence type="ECO:0000256" key="22">
    <source>
        <dbReference type="ARBA" id="ARBA00023316"/>
    </source>
</evidence>
<evidence type="ECO:0000256" key="15">
    <source>
        <dbReference type="ARBA" id="ARBA00022960"/>
    </source>
</evidence>
<feature type="domain" description="Glycosyl transferase family 51" evidence="29">
    <location>
        <begin position="57"/>
        <end position="230"/>
    </location>
</feature>
<dbReference type="GO" id="GO:0005886">
    <property type="term" value="C:plasma membrane"/>
    <property type="evidence" value="ECO:0007669"/>
    <property type="project" value="UniProtKB-SubCell"/>
</dbReference>
<dbReference type="InterPro" id="IPR023346">
    <property type="entry name" value="Lysozyme-like_dom_sf"/>
</dbReference>
<dbReference type="GO" id="GO:0008360">
    <property type="term" value="P:regulation of cell shape"/>
    <property type="evidence" value="ECO:0007669"/>
    <property type="project" value="UniProtKB-KW"/>
</dbReference>
<evidence type="ECO:0000256" key="17">
    <source>
        <dbReference type="ARBA" id="ARBA00022984"/>
    </source>
</evidence>
<evidence type="ECO:0000256" key="1">
    <source>
        <dbReference type="ARBA" id="ARBA00004249"/>
    </source>
</evidence>
<dbReference type="PANTHER" id="PTHR32282">
    <property type="entry name" value="BINDING PROTEIN TRANSPEPTIDASE, PUTATIVE-RELATED"/>
    <property type="match status" value="1"/>
</dbReference>
<comment type="pathway">
    <text evidence="26">Glycan biosynthesis.</text>
</comment>
<dbReference type="EC" id="2.4.99.28" evidence="24"/>
<reference evidence="31" key="1">
    <citation type="submission" date="2017-05" db="EMBL/GenBank/DDBJ databases">
        <authorList>
            <person name="Song R."/>
            <person name="Chenine A.L."/>
            <person name="Ruprecht R.M."/>
        </authorList>
    </citation>
    <scope>NUCLEOTIDE SEQUENCE</scope>
    <source>
        <strain evidence="31">Kingella_eburonensis</strain>
    </source>
</reference>
<evidence type="ECO:0000256" key="6">
    <source>
        <dbReference type="ARBA" id="ARBA00018638"/>
    </source>
</evidence>
<keyword evidence="13" id="KW-0812">Transmembrane</keyword>
<keyword evidence="22" id="KW-0961">Cell wall biogenesis/degradation</keyword>
<evidence type="ECO:0000256" key="24">
    <source>
        <dbReference type="ARBA" id="ARBA00044770"/>
    </source>
</evidence>
<dbReference type="FunFam" id="1.10.3810.10:FF:000003">
    <property type="entry name" value="Penicillin-binding protein 1a"/>
    <property type="match status" value="1"/>
</dbReference>
<dbReference type="Pfam" id="PF00912">
    <property type="entry name" value="Transgly"/>
    <property type="match status" value="1"/>
</dbReference>
<dbReference type="UniPathway" id="UPA00219"/>
<evidence type="ECO:0000256" key="20">
    <source>
        <dbReference type="ARBA" id="ARBA00023251"/>
    </source>
</evidence>
<evidence type="ECO:0000256" key="5">
    <source>
        <dbReference type="ARBA" id="ARBA00012448"/>
    </source>
</evidence>
<gene>
    <name evidence="31" type="primary">mrcA_1</name>
    <name evidence="32" type="ORF">KEBURONENSIS_00796</name>
    <name evidence="31" type="ORF">KEBURONENSIS_00975</name>
</gene>
<comment type="catalytic activity">
    <reaction evidence="23">
        <text>Preferential cleavage: (Ac)2-L-Lys-D-Ala-|-D-Ala. Also transpeptidation of peptidyl-alanyl moieties that are N-acyl substituents of D-alanine.</text>
        <dbReference type="EC" id="3.4.16.4"/>
    </reaction>
</comment>
<comment type="subcellular location">
    <subcellularLocation>
        <location evidence="1">Cell inner membrane</location>
        <topology evidence="1">Single-pass type II membrane protein</topology>
    </subcellularLocation>
</comment>
<dbReference type="InterPro" id="IPR036950">
    <property type="entry name" value="PBP_transglycosylase"/>
</dbReference>
<evidence type="ECO:0000256" key="12">
    <source>
        <dbReference type="ARBA" id="ARBA00022679"/>
    </source>
</evidence>
<keyword evidence="20" id="KW-0046">Antibiotic resistance</keyword>
<dbReference type="SUPFAM" id="SSF53955">
    <property type="entry name" value="Lysozyme-like"/>
    <property type="match status" value="1"/>
</dbReference>
<evidence type="ECO:0000256" key="18">
    <source>
        <dbReference type="ARBA" id="ARBA00022989"/>
    </source>
</evidence>
<keyword evidence="33" id="KW-1185">Reference proteome</keyword>
<comment type="catalytic activity">
    <reaction evidence="25">
        <text>[GlcNAc-(1-&gt;4)-Mur2Ac(oyl-L-Ala-gamma-D-Glu-L-Lys-D-Ala-D-Ala)](n)-di-trans,octa-cis-undecaprenyl diphosphate + beta-D-GlcNAc-(1-&gt;4)-Mur2Ac(oyl-L-Ala-gamma-D-Glu-L-Lys-D-Ala-D-Ala)-di-trans,octa-cis-undecaprenyl diphosphate = [GlcNAc-(1-&gt;4)-Mur2Ac(oyl-L-Ala-gamma-D-Glu-L-Lys-D-Ala-D-Ala)](n+1)-di-trans,octa-cis-undecaprenyl diphosphate + di-trans,octa-cis-undecaprenyl diphosphate + H(+)</text>
        <dbReference type="Rhea" id="RHEA:23708"/>
        <dbReference type="Rhea" id="RHEA-COMP:9602"/>
        <dbReference type="Rhea" id="RHEA-COMP:9603"/>
        <dbReference type="ChEBI" id="CHEBI:15378"/>
        <dbReference type="ChEBI" id="CHEBI:58405"/>
        <dbReference type="ChEBI" id="CHEBI:60033"/>
        <dbReference type="ChEBI" id="CHEBI:78435"/>
        <dbReference type="EC" id="2.4.99.28"/>
    </reaction>
</comment>
<feature type="domain" description="Penicillin-binding protein OB-like" evidence="30">
    <location>
        <begin position="316"/>
        <end position="419"/>
    </location>
</feature>
<keyword evidence="14" id="KW-0378">Hydrolase</keyword>
<dbReference type="EMBL" id="FXUV02000012">
    <property type="protein sequence ID" value="SNB60962.1"/>
    <property type="molecule type" value="Genomic_DNA"/>
</dbReference>
<keyword evidence="21" id="KW-0511">Multifunctional enzyme</keyword>
<evidence type="ECO:0000256" key="2">
    <source>
        <dbReference type="ARBA" id="ARBA00004752"/>
    </source>
</evidence>
<dbReference type="STRING" id="1522312.GCA_900177895_01648"/>
<dbReference type="EC" id="3.4.16.4" evidence="5"/>
<dbReference type="GO" id="GO:0046677">
    <property type="term" value="P:response to antibiotic"/>
    <property type="evidence" value="ECO:0007669"/>
    <property type="project" value="UniProtKB-KW"/>
</dbReference>
<evidence type="ECO:0000256" key="3">
    <source>
        <dbReference type="ARBA" id="ARBA00007090"/>
    </source>
</evidence>
<evidence type="ECO:0000256" key="26">
    <source>
        <dbReference type="ARBA" id="ARBA00060592"/>
    </source>
</evidence>
<evidence type="ECO:0000313" key="33">
    <source>
        <dbReference type="Proteomes" id="UP000215450"/>
    </source>
</evidence>
<protein>
    <recommendedName>
        <fullName evidence="6">Penicillin-binding protein 1A</fullName>
        <ecNumber evidence="24">2.4.99.28</ecNumber>
        <ecNumber evidence="5">3.4.16.4</ecNumber>
    </recommendedName>
</protein>
<evidence type="ECO:0000256" key="21">
    <source>
        <dbReference type="ARBA" id="ARBA00023268"/>
    </source>
</evidence>
<evidence type="ECO:0000256" key="9">
    <source>
        <dbReference type="ARBA" id="ARBA00022645"/>
    </source>
</evidence>
<dbReference type="GO" id="GO:0009002">
    <property type="term" value="F:serine-type D-Ala-D-Ala carboxypeptidase activity"/>
    <property type="evidence" value="ECO:0007669"/>
    <property type="project" value="UniProtKB-EC"/>
</dbReference>
<name>A0A238HEI7_9NEIS</name>
<dbReference type="OrthoDB" id="9766909at2"/>
<evidence type="ECO:0000256" key="14">
    <source>
        <dbReference type="ARBA" id="ARBA00022801"/>
    </source>
</evidence>
<keyword evidence="17" id="KW-0573">Peptidoglycan synthesis</keyword>
<evidence type="ECO:0000256" key="4">
    <source>
        <dbReference type="ARBA" id="ARBA00007739"/>
    </source>
</evidence>
<evidence type="ECO:0000256" key="25">
    <source>
        <dbReference type="ARBA" id="ARBA00049902"/>
    </source>
</evidence>
<evidence type="ECO:0000256" key="16">
    <source>
        <dbReference type="ARBA" id="ARBA00022968"/>
    </source>
</evidence>
<proteinExistence type="inferred from homology"/>
<dbReference type="SUPFAM" id="SSF56601">
    <property type="entry name" value="beta-lactamase/transpeptidase-like"/>
    <property type="match status" value="1"/>
</dbReference>
<dbReference type="AlphaFoldDB" id="A0A238HEI7"/>
<evidence type="ECO:0000313" key="32">
    <source>
        <dbReference type="EMBL" id="SNB60962.1"/>
    </source>
</evidence>
<dbReference type="Pfam" id="PF00905">
    <property type="entry name" value="Transpeptidase"/>
    <property type="match status" value="1"/>
</dbReference>
<evidence type="ECO:0000256" key="19">
    <source>
        <dbReference type="ARBA" id="ARBA00023136"/>
    </source>
</evidence>
<dbReference type="PANTHER" id="PTHR32282:SF27">
    <property type="entry name" value="PENICILLIN-BINDING PROTEIN 1A"/>
    <property type="match status" value="1"/>
</dbReference>
<dbReference type="GO" id="GO:0008955">
    <property type="term" value="F:peptidoglycan glycosyltransferase activity"/>
    <property type="evidence" value="ECO:0007669"/>
    <property type="project" value="UniProtKB-EC"/>
</dbReference>
<dbReference type="EMBL" id="FXUV01000012">
    <property type="protein sequence ID" value="SMQ11969.1"/>
    <property type="molecule type" value="Genomic_DNA"/>
</dbReference>
<keyword evidence="19" id="KW-0472">Membrane</keyword>
<dbReference type="GO" id="GO:0030288">
    <property type="term" value="C:outer membrane-bounded periplasmic space"/>
    <property type="evidence" value="ECO:0007669"/>
    <property type="project" value="TreeGrafter"/>
</dbReference>
<keyword evidence="8" id="KW-0997">Cell inner membrane</keyword>
<dbReference type="InterPro" id="IPR001264">
    <property type="entry name" value="Glyco_trans_51"/>
</dbReference>
<feature type="domain" description="Penicillin-binding protein transpeptidase" evidence="28">
    <location>
        <begin position="422"/>
        <end position="689"/>
    </location>
</feature>
<dbReference type="GO" id="GO:0009252">
    <property type="term" value="P:peptidoglycan biosynthetic process"/>
    <property type="evidence" value="ECO:0007669"/>
    <property type="project" value="UniProtKB-UniPathway"/>
</dbReference>
<keyword evidence="7" id="KW-1003">Cell membrane</keyword>
<dbReference type="InterPro" id="IPR001460">
    <property type="entry name" value="PCN-bd_Tpept"/>
</dbReference>
<evidence type="ECO:0000256" key="13">
    <source>
        <dbReference type="ARBA" id="ARBA00022692"/>
    </source>
</evidence>
<comment type="similarity">
    <text evidence="3">In the C-terminal section; belongs to the transpeptidase family.</text>
</comment>
<evidence type="ECO:0000256" key="7">
    <source>
        <dbReference type="ARBA" id="ARBA00022475"/>
    </source>
</evidence>
<keyword evidence="16" id="KW-0735">Signal-anchor</keyword>
<dbReference type="GO" id="GO:0006508">
    <property type="term" value="P:proteolysis"/>
    <property type="evidence" value="ECO:0007669"/>
    <property type="project" value="UniProtKB-KW"/>
</dbReference>
<reference evidence="32 33" key="2">
    <citation type="submission" date="2017-06" db="EMBL/GenBank/DDBJ databases">
        <authorList>
            <person name="Kim H.J."/>
            <person name="Triplett B.A."/>
        </authorList>
    </citation>
    <scope>NUCLEOTIDE SEQUENCE [LARGE SCALE GENOMIC DNA]</scope>
    <source>
        <strain evidence="32">Kingella_eburonensis</strain>
    </source>
</reference>
<comment type="pathway">
    <text evidence="2">Cell wall biogenesis; peptidoglycan biosynthesis.</text>
</comment>